<dbReference type="SUPFAM" id="SSF53613">
    <property type="entry name" value="Ribokinase-like"/>
    <property type="match status" value="1"/>
</dbReference>
<protein>
    <recommendedName>
        <fullName evidence="4">Carbohydrate kinase PfkB domain-containing protein</fullName>
    </recommendedName>
</protein>
<evidence type="ECO:0000313" key="6">
    <source>
        <dbReference type="Proteomes" id="UP000326903"/>
    </source>
</evidence>
<dbReference type="RefSeq" id="WP_150413094.1">
    <property type="nucleotide sequence ID" value="NZ_VYQF01000001.1"/>
</dbReference>
<gene>
    <name evidence="5" type="ORF">FW778_02910</name>
</gene>
<evidence type="ECO:0000256" key="2">
    <source>
        <dbReference type="ARBA" id="ARBA00022679"/>
    </source>
</evidence>
<proteinExistence type="inferred from homology"/>
<evidence type="ECO:0000259" key="4">
    <source>
        <dbReference type="Pfam" id="PF00294"/>
    </source>
</evidence>
<keyword evidence="3" id="KW-0418">Kinase</keyword>
<dbReference type="Pfam" id="PF00294">
    <property type="entry name" value="PfkB"/>
    <property type="match status" value="1"/>
</dbReference>
<keyword evidence="2" id="KW-0808">Transferase</keyword>
<evidence type="ECO:0000256" key="1">
    <source>
        <dbReference type="ARBA" id="ARBA00010688"/>
    </source>
</evidence>
<sequence>MSTCLGTGLVALDVILNGSPTTLPKLSAGGSCGNVLSILSYLGWNSYPVARLSNNQAGAELLHDLERWNIHIDHISVNKEGSTPIVIHRILKDKTGKPVHRFEFRDPETKSWLPQLKPITKTIAVEVSQRSIKPQVFYFDRMNPGTLELARNLKSKGAVIYFEPSSYRDIKQFEKFLAIADIVKFSHERIPDYKERYNLIRCFLEIETFGDQGLAYRTKKSSEPNHWKSIKGFSLNNIQDAAGAGDWCTSGIISYLCSAGQTGLLNAEIDLIERALEFGQALGALNCLYDGARGLMYYYEYKSLVSTINSFTSARSIAQKDLVLSPIIDISTNRQFSELFCSV</sequence>
<dbReference type="PANTHER" id="PTHR43085:SF57">
    <property type="entry name" value="CARBOHYDRATE KINASE PFKB DOMAIN-CONTAINING PROTEIN"/>
    <property type="match status" value="1"/>
</dbReference>
<dbReference type="InterPro" id="IPR011611">
    <property type="entry name" value="PfkB_dom"/>
</dbReference>
<organism evidence="5 6">
    <name type="scientific">Ginsengibacter hankyongi</name>
    <dbReference type="NCBI Taxonomy" id="2607284"/>
    <lineage>
        <taxon>Bacteria</taxon>
        <taxon>Pseudomonadati</taxon>
        <taxon>Bacteroidota</taxon>
        <taxon>Chitinophagia</taxon>
        <taxon>Chitinophagales</taxon>
        <taxon>Chitinophagaceae</taxon>
        <taxon>Ginsengibacter</taxon>
    </lineage>
</organism>
<dbReference type="GO" id="GO:0016301">
    <property type="term" value="F:kinase activity"/>
    <property type="evidence" value="ECO:0007669"/>
    <property type="project" value="UniProtKB-KW"/>
</dbReference>
<name>A0A5J5IIY7_9BACT</name>
<dbReference type="InterPro" id="IPR050306">
    <property type="entry name" value="PfkB_Carbo_kinase"/>
</dbReference>
<reference evidence="5 6" key="1">
    <citation type="submission" date="2019-09" db="EMBL/GenBank/DDBJ databases">
        <title>Draft genome sequence of Ginsengibacter sp. BR5-29.</title>
        <authorList>
            <person name="Im W.-T."/>
        </authorList>
    </citation>
    <scope>NUCLEOTIDE SEQUENCE [LARGE SCALE GENOMIC DNA]</scope>
    <source>
        <strain evidence="5 6">BR5-29</strain>
    </source>
</reference>
<dbReference type="Gene3D" id="3.40.1190.20">
    <property type="match status" value="1"/>
</dbReference>
<comment type="caution">
    <text evidence="5">The sequence shown here is derived from an EMBL/GenBank/DDBJ whole genome shotgun (WGS) entry which is preliminary data.</text>
</comment>
<evidence type="ECO:0000256" key="3">
    <source>
        <dbReference type="ARBA" id="ARBA00022777"/>
    </source>
</evidence>
<feature type="domain" description="Carbohydrate kinase PfkB" evidence="4">
    <location>
        <begin position="25"/>
        <end position="188"/>
    </location>
</feature>
<dbReference type="AlphaFoldDB" id="A0A5J5IIY7"/>
<dbReference type="EMBL" id="VYQF01000001">
    <property type="protein sequence ID" value="KAA9041005.1"/>
    <property type="molecule type" value="Genomic_DNA"/>
</dbReference>
<keyword evidence="6" id="KW-1185">Reference proteome</keyword>
<accession>A0A5J5IIY7</accession>
<dbReference type="PANTHER" id="PTHR43085">
    <property type="entry name" value="HEXOKINASE FAMILY MEMBER"/>
    <property type="match status" value="1"/>
</dbReference>
<dbReference type="InterPro" id="IPR029056">
    <property type="entry name" value="Ribokinase-like"/>
</dbReference>
<evidence type="ECO:0000313" key="5">
    <source>
        <dbReference type="EMBL" id="KAA9041005.1"/>
    </source>
</evidence>
<dbReference type="Proteomes" id="UP000326903">
    <property type="component" value="Unassembled WGS sequence"/>
</dbReference>
<comment type="similarity">
    <text evidence="1">Belongs to the carbohydrate kinase PfkB family.</text>
</comment>